<protein>
    <submittedName>
        <fullName evidence="2">Uncharacterized protein</fullName>
    </submittedName>
</protein>
<evidence type="ECO:0000313" key="2">
    <source>
        <dbReference type="EMBL" id="EJF87627.1"/>
    </source>
</evidence>
<sequence length="188" mass="21982">MKKLIIVIIMSTFLGTSSLAQQPPAASDPRLTDAEKSLANLAFFWANLPPGVIETLEKRHHNNKTLRELFEKIHKSMTDPKITKGKLYHDHYHNFRPYDDDDFFLKNPQNIYNNRIDATKEMNKMLTTWIENVKYFEKMNGFKPSIASRAKFLGMVDKAVSFQAFKNIKNRFNELKELEEKINKTKDL</sequence>
<name>J1JRZ6_9HYPH</name>
<dbReference type="Gene3D" id="1.20.58.430">
    <property type="entry name" value="Type IV secretion system, VirB5-domain"/>
    <property type="match status" value="1"/>
</dbReference>
<keyword evidence="3" id="KW-1185">Reference proteome</keyword>
<accession>J1JRZ6</accession>
<proteinExistence type="predicted"/>
<keyword evidence="1" id="KW-0732">Signal</keyword>
<dbReference type="SUPFAM" id="SSF101082">
    <property type="entry name" value="Typo IV secretion system protein TraC"/>
    <property type="match status" value="1"/>
</dbReference>
<feature type="non-terminal residue" evidence="2">
    <location>
        <position position="188"/>
    </location>
</feature>
<gene>
    <name evidence="2" type="ORF">MCY_00191</name>
</gene>
<dbReference type="EMBL" id="AILY01000007">
    <property type="protein sequence ID" value="EJF87627.1"/>
    <property type="molecule type" value="Genomic_DNA"/>
</dbReference>
<evidence type="ECO:0000256" key="1">
    <source>
        <dbReference type="SAM" id="SignalP"/>
    </source>
</evidence>
<comment type="caution">
    <text evidence="2">The sequence shown here is derived from an EMBL/GenBank/DDBJ whole genome shotgun (WGS) entry which is preliminary data.</text>
</comment>
<feature type="chain" id="PRO_5003743675" evidence="1">
    <location>
        <begin position="21"/>
        <end position="188"/>
    </location>
</feature>
<feature type="signal peptide" evidence="1">
    <location>
        <begin position="1"/>
        <end position="20"/>
    </location>
</feature>
<dbReference type="STRING" id="1094556.MCY_00191"/>
<dbReference type="Proteomes" id="UP000001077">
    <property type="component" value="Unassembled WGS sequence"/>
</dbReference>
<dbReference type="InterPro" id="IPR023220">
    <property type="entry name" value="T4SS_VirB5-domain"/>
</dbReference>
<reference evidence="2 3" key="1">
    <citation type="submission" date="2012-03" db="EMBL/GenBank/DDBJ databases">
        <title>The Genome Sequence of Bartonella rattimassiliensis 15908.</title>
        <authorList>
            <consortium name="The Broad Institute Genome Sequencing Platform"/>
            <consortium name="The Broad Institute Genome Sequencing Center for Infectious Disease"/>
            <person name="Feldgarden M."/>
            <person name="Kirby J."/>
            <person name="Kosoy M."/>
            <person name="Birtles R."/>
            <person name="Probert W.S."/>
            <person name="Chiaraviglio L."/>
            <person name="Young S.K."/>
            <person name="Zeng Q."/>
            <person name="Gargeya S."/>
            <person name="Fitzgerald M."/>
            <person name="Haas B."/>
            <person name="Abouelleil A."/>
            <person name="Alvarado L."/>
            <person name="Arachchi H.M."/>
            <person name="Berlin A."/>
            <person name="Chapman S.B."/>
            <person name="Gearin G."/>
            <person name="Goldberg J."/>
            <person name="Griggs A."/>
            <person name="Gujja S."/>
            <person name="Hansen M."/>
            <person name="Heiman D."/>
            <person name="Howarth C."/>
            <person name="Larimer J."/>
            <person name="Lui A."/>
            <person name="MacDonald P.J.P."/>
            <person name="McCowen C."/>
            <person name="Montmayeur A."/>
            <person name="Murphy C."/>
            <person name="Neiman D."/>
            <person name="Pearson M."/>
            <person name="Priest M."/>
            <person name="Roberts A."/>
            <person name="Saif S."/>
            <person name="Shea T."/>
            <person name="Sisk P."/>
            <person name="Stolte C."/>
            <person name="Sykes S."/>
            <person name="Wortman J."/>
            <person name="Nusbaum C."/>
            <person name="Birren B."/>
        </authorList>
    </citation>
    <scope>NUCLEOTIDE SEQUENCE [LARGE SCALE GENOMIC DNA]</scope>
    <source>
        <strain evidence="2 3">15908</strain>
    </source>
</reference>
<organism evidence="2 3">
    <name type="scientific">Bartonella rattimassiliensis 15908</name>
    <dbReference type="NCBI Taxonomy" id="1094556"/>
    <lineage>
        <taxon>Bacteria</taxon>
        <taxon>Pseudomonadati</taxon>
        <taxon>Pseudomonadota</taxon>
        <taxon>Alphaproteobacteria</taxon>
        <taxon>Hyphomicrobiales</taxon>
        <taxon>Bartonellaceae</taxon>
        <taxon>Bartonella</taxon>
    </lineage>
</organism>
<dbReference type="AlphaFoldDB" id="J1JRZ6"/>
<evidence type="ECO:0000313" key="3">
    <source>
        <dbReference type="Proteomes" id="UP000001077"/>
    </source>
</evidence>
<dbReference type="HOGENOM" id="CLU_1443803_0_0_5"/>